<dbReference type="RefSeq" id="WP_380053516.1">
    <property type="nucleotide sequence ID" value="NZ_JBHSWB010000001.1"/>
</dbReference>
<keyword evidence="2" id="KW-1133">Transmembrane helix</keyword>
<accession>A0ABW1ZGZ8</accession>
<keyword evidence="4" id="KW-1185">Reference proteome</keyword>
<name>A0ABW1ZGZ8_9DEIO</name>
<feature type="compositionally biased region" description="Low complexity" evidence="1">
    <location>
        <begin position="12"/>
        <end position="40"/>
    </location>
</feature>
<sequence>MPAPRRAAPGLAQHAQAFASAQQRATQALKPPALQGAPAPLAAPKPVPVAAVPQAQTAPLPSAPLNIAAPRPVPAKTTGPARVQFAAPQLDKAQLRAAGVSHTAAMKKLAARRKAASALATAFVKRGHAQVAGVQRHAGSAQKQVRAQATRAAARVSGAAATQQAAVRRGIAVQKARARARSALSTAQLGARKAAALAALPAATQAAKTVLQAEHTRALQGARTAAETQKSAVRAEYERLKPDYAQAGSEVGEQARARAEEQARAFEANVTGQDDSLLDGPLTDNKWKARAGAAREVGAAYAPGFREQAEDEAQKLTAPGGGLDKDLNNIDLALKDTEKLLKQHLDAAERRLSTRERQARQQALSAYSSLQAALRAQLAGTLSGLDATQGAQIAAIATQAQAQRAALGQQATGASAALGRSVAALAGQLEGQLGTFGQQVGHLQPPDPAALKQTLAQAQSGITAGVRRAQLSFTQGTARITAGLTQGADQTARTLAGTAQAGLKQGAAQAGGFDRSAQAVVSQALSLFQGLTRAHTQGSQQDSKSTAKAIQSLEQGLEKLYARALKGLPEELRATLPPLREGLRGNFPQEDAAIRENAEKAAAQVQPRWKGWVKIALMVAVIIVVAVVAGPAVIGAVGAMAGALGAGAAAGAIGAVVGGALVGAASGAVIQMGNNAIDNIGVEAKFQKSLFDGVGKAALIGAVGGALGGAGGLIAGKLSTAGLLGSGLTQKAGTFAVGTTFDLGGNVLGDLMNGASLGDALKNLSNPETLMMMAIGTGVGAATTRLPGRAGQLQTRAHAAGEHFGANLGDRVNNVTGNRRGVVPTEVNPHVRGDHASVKGYTEGRTRVEVGPEVTPATRAQHESVARDLRAENSLVGRTRTKLKELLGFEPTSPKPGTERARLTAEAEKHLTTGADLRQQAKQFPEGSLKRQQLLDQADLADVYAKDFAQKAKSSVENTPDTVGQVDTRLKRGHVAAKELGWPDAPEGYQWVLREGARRPILYASKNNAPMRYNETSRAFEITGDSTIPAKKGDATKHDWENDLVVGQRDNQDVRLQDEVRERLDRRALAQQERDMLELKGLGATEADLARMKVLEQQIREESRGLGELAGTSYIKGRYPESDLIYPPPGAPSRSGDFDQVWRVKDANGQLKYIVIEAKGGSSPLGRRRIESGEFAEQGSKDYFTDILKNMVQNRNTELKSVGRALDGAYEQGSVNYMEVRAPVVTTRTTDGRTGQVTVKNDVTQVVVREFDLNPLGGSP</sequence>
<dbReference type="CDD" id="cd20739">
    <property type="entry name" value="PoNe_DUF637"/>
    <property type="match status" value="1"/>
</dbReference>
<keyword evidence="2" id="KW-0472">Membrane</keyword>
<keyword evidence="2" id="KW-0812">Transmembrane</keyword>
<proteinExistence type="predicted"/>
<feature type="region of interest" description="Disordered" evidence="1">
    <location>
        <begin position="1"/>
        <end position="46"/>
    </location>
</feature>
<comment type="caution">
    <text evidence="3">The sequence shown here is derived from an EMBL/GenBank/DDBJ whole genome shotgun (WGS) entry which is preliminary data.</text>
</comment>
<feature type="transmembrane region" description="Helical" evidence="2">
    <location>
        <begin position="615"/>
        <end position="641"/>
    </location>
</feature>
<evidence type="ECO:0000256" key="2">
    <source>
        <dbReference type="SAM" id="Phobius"/>
    </source>
</evidence>
<dbReference type="EMBL" id="JBHSWB010000001">
    <property type="protein sequence ID" value="MFC6659059.1"/>
    <property type="molecule type" value="Genomic_DNA"/>
</dbReference>
<dbReference type="Proteomes" id="UP001596317">
    <property type="component" value="Unassembled WGS sequence"/>
</dbReference>
<evidence type="ECO:0000256" key="1">
    <source>
        <dbReference type="SAM" id="MobiDB-lite"/>
    </source>
</evidence>
<gene>
    <name evidence="3" type="ORF">ACFP90_00820</name>
</gene>
<protein>
    <submittedName>
        <fullName evidence="3">Uncharacterized protein</fullName>
    </submittedName>
</protein>
<feature type="transmembrane region" description="Helical" evidence="2">
    <location>
        <begin position="647"/>
        <end position="670"/>
    </location>
</feature>
<reference evidence="4" key="1">
    <citation type="journal article" date="2019" name="Int. J. Syst. Evol. Microbiol.">
        <title>The Global Catalogue of Microorganisms (GCM) 10K type strain sequencing project: providing services to taxonomists for standard genome sequencing and annotation.</title>
        <authorList>
            <consortium name="The Broad Institute Genomics Platform"/>
            <consortium name="The Broad Institute Genome Sequencing Center for Infectious Disease"/>
            <person name="Wu L."/>
            <person name="Ma J."/>
        </authorList>
    </citation>
    <scope>NUCLEOTIDE SEQUENCE [LARGE SCALE GENOMIC DNA]</scope>
    <source>
        <strain evidence="4">CCUG 63830</strain>
    </source>
</reference>
<evidence type="ECO:0000313" key="3">
    <source>
        <dbReference type="EMBL" id="MFC6659059.1"/>
    </source>
</evidence>
<evidence type="ECO:0000313" key="4">
    <source>
        <dbReference type="Proteomes" id="UP001596317"/>
    </source>
</evidence>
<organism evidence="3 4">
    <name type="scientific">Deinococcus multiflagellatus</name>
    <dbReference type="NCBI Taxonomy" id="1656887"/>
    <lineage>
        <taxon>Bacteria</taxon>
        <taxon>Thermotogati</taxon>
        <taxon>Deinococcota</taxon>
        <taxon>Deinococci</taxon>
        <taxon>Deinococcales</taxon>
        <taxon>Deinococcaceae</taxon>
        <taxon>Deinococcus</taxon>
    </lineage>
</organism>
<dbReference type="InterPro" id="IPR049762">
    <property type="entry name" value="PoNe_dom"/>
</dbReference>